<reference evidence="3 4" key="1">
    <citation type="submission" date="2019-04" db="EMBL/GenBank/DDBJ databases">
        <title>Lewinella litorea sp. nov., isolated from a marine sand.</title>
        <authorList>
            <person name="Yoon J.-H."/>
        </authorList>
    </citation>
    <scope>NUCLEOTIDE SEQUENCE [LARGE SCALE GENOMIC DNA]</scope>
    <source>
        <strain evidence="3 4">HSMS-39</strain>
    </source>
</reference>
<dbReference type="RefSeq" id="WP_136457427.1">
    <property type="nucleotide sequence ID" value="NZ_SRSF01000002.1"/>
</dbReference>
<name>A0A4S4NVL6_9BACT</name>
<dbReference type="Gene3D" id="3.40.50.12370">
    <property type="match status" value="1"/>
</dbReference>
<feature type="domain" description="UspA" evidence="2">
    <location>
        <begin position="6"/>
        <end position="149"/>
    </location>
</feature>
<protein>
    <submittedName>
        <fullName evidence="3">Universal stress protein</fullName>
    </submittedName>
</protein>
<proteinExistence type="inferred from homology"/>
<dbReference type="Proteomes" id="UP000308528">
    <property type="component" value="Unassembled WGS sequence"/>
</dbReference>
<evidence type="ECO:0000256" key="1">
    <source>
        <dbReference type="ARBA" id="ARBA00008791"/>
    </source>
</evidence>
<dbReference type="AlphaFoldDB" id="A0A4S4NVL6"/>
<evidence type="ECO:0000313" key="4">
    <source>
        <dbReference type="Proteomes" id="UP000308528"/>
    </source>
</evidence>
<comment type="similarity">
    <text evidence="1">Belongs to the universal stress protein A family.</text>
</comment>
<accession>A0A4S4NVL6</accession>
<dbReference type="SUPFAM" id="SSF52402">
    <property type="entry name" value="Adenine nucleotide alpha hydrolases-like"/>
    <property type="match status" value="2"/>
</dbReference>
<organism evidence="3 4">
    <name type="scientific">Neolewinella litorea</name>
    <dbReference type="NCBI Taxonomy" id="2562452"/>
    <lineage>
        <taxon>Bacteria</taxon>
        <taxon>Pseudomonadati</taxon>
        <taxon>Bacteroidota</taxon>
        <taxon>Saprospiria</taxon>
        <taxon>Saprospirales</taxon>
        <taxon>Lewinellaceae</taxon>
        <taxon>Neolewinella</taxon>
    </lineage>
</organism>
<dbReference type="CDD" id="cd00293">
    <property type="entry name" value="USP-like"/>
    <property type="match status" value="1"/>
</dbReference>
<dbReference type="PANTHER" id="PTHR46268">
    <property type="entry name" value="STRESS RESPONSE PROTEIN NHAX"/>
    <property type="match status" value="1"/>
</dbReference>
<comment type="caution">
    <text evidence="3">The sequence shown here is derived from an EMBL/GenBank/DDBJ whole genome shotgun (WGS) entry which is preliminary data.</text>
</comment>
<keyword evidence="4" id="KW-1185">Reference proteome</keyword>
<evidence type="ECO:0000259" key="2">
    <source>
        <dbReference type="Pfam" id="PF00582"/>
    </source>
</evidence>
<gene>
    <name evidence="3" type="ORF">E4021_06070</name>
</gene>
<dbReference type="Pfam" id="PF00582">
    <property type="entry name" value="Usp"/>
    <property type="match status" value="1"/>
</dbReference>
<dbReference type="OrthoDB" id="9788959at2"/>
<dbReference type="InterPro" id="IPR006015">
    <property type="entry name" value="Universal_stress_UspA"/>
</dbReference>
<dbReference type="PANTHER" id="PTHR46268:SF6">
    <property type="entry name" value="UNIVERSAL STRESS PROTEIN UP12"/>
    <property type="match status" value="1"/>
</dbReference>
<sequence>MEKISSILVPTDFSPLAYGAYHYALHLAEKLDASIDLLYVIPPTPSNPNYGTFVDNLTASLQKEARTELVEFSQRGISGAAGSVARMPGVRTFVRVGELRFCLRQHVEREGNQLIIMGTAGRQWAVDDWWGTNASAVASRPPCPVLVIPDKVKFKPFDSICFATDLHSAGIFQARTVLKALGVSRSNVHFLHVRTREGEVTDFDLRVLQEVFDRPEDDFRARFSERIAGDTIGAIFAYAFEQRCGLVVMHRPDRPWFQRLLHKSATREAVLRARLPLLILTAGVGKSSAPNIESSARTGHQFSRG</sequence>
<dbReference type="PRINTS" id="PR01438">
    <property type="entry name" value="UNVRSLSTRESS"/>
</dbReference>
<dbReference type="EMBL" id="SRSF01000002">
    <property type="protein sequence ID" value="THH40300.1"/>
    <property type="molecule type" value="Genomic_DNA"/>
</dbReference>
<dbReference type="InterPro" id="IPR006016">
    <property type="entry name" value="UspA"/>
</dbReference>
<evidence type="ECO:0000313" key="3">
    <source>
        <dbReference type="EMBL" id="THH40300.1"/>
    </source>
</evidence>